<protein>
    <submittedName>
        <fullName evidence="9">ZIP family metal transporter</fullName>
    </submittedName>
</protein>
<evidence type="ECO:0000256" key="2">
    <source>
        <dbReference type="ARBA" id="ARBA00006939"/>
    </source>
</evidence>
<dbReference type="KEGG" id="hrr:HZS55_07305"/>
<keyword evidence="7 8" id="KW-0472">Membrane</keyword>
<keyword evidence="4 8" id="KW-0812">Transmembrane</keyword>
<keyword evidence="5" id="KW-0862">Zinc</keyword>
<evidence type="ECO:0000313" key="10">
    <source>
        <dbReference type="Proteomes" id="UP000509667"/>
    </source>
</evidence>
<accession>A0A7D5TL18</accession>
<dbReference type="InterPro" id="IPR003689">
    <property type="entry name" value="ZIP"/>
</dbReference>
<dbReference type="GO" id="GO:0005886">
    <property type="term" value="C:plasma membrane"/>
    <property type="evidence" value="ECO:0007669"/>
    <property type="project" value="UniProtKB-SubCell"/>
</dbReference>
<evidence type="ECO:0000256" key="7">
    <source>
        <dbReference type="ARBA" id="ARBA00023136"/>
    </source>
</evidence>
<dbReference type="EMBL" id="CP058910">
    <property type="protein sequence ID" value="QLH77112.1"/>
    <property type="molecule type" value="Genomic_DNA"/>
</dbReference>
<evidence type="ECO:0000313" key="9">
    <source>
        <dbReference type="EMBL" id="QLH77112.1"/>
    </source>
</evidence>
<gene>
    <name evidence="9" type="ORF">HZS55_07305</name>
</gene>
<dbReference type="AlphaFoldDB" id="A0A7D5TL18"/>
<comment type="similarity">
    <text evidence="2">Belongs to the ZIP transporter (TC 2.A.5) family.</text>
</comment>
<keyword evidence="3" id="KW-1003">Cell membrane</keyword>
<keyword evidence="10" id="KW-1185">Reference proteome</keyword>
<organism evidence="9 10">
    <name type="scientific">Halosimplex rubrum</name>
    <dbReference type="NCBI Taxonomy" id="869889"/>
    <lineage>
        <taxon>Archaea</taxon>
        <taxon>Methanobacteriati</taxon>
        <taxon>Methanobacteriota</taxon>
        <taxon>Stenosarchaea group</taxon>
        <taxon>Halobacteria</taxon>
        <taxon>Halobacteriales</taxon>
        <taxon>Haloarculaceae</taxon>
        <taxon>Halosimplex</taxon>
    </lineage>
</organism>
<reference evidence="9 10" key="1">
    <citation type="submission" date="2020-07" db="EMBL/GenBank/DDBJ databases">
        <title>Halosimplex pelagicum sp. nov. and Halosimplex rubrum sp. nov., isolated from salted brown alga Laminaria, and emended description of the genus Halosimplex.</title>
        <authorList>
            <person name="Cui H."/>
        </authorList>
    </citation>
    <scope>NUCLEOTIDE SEQUENCE [LARGE SCALE GENOMIC DNA]</scope>
    <source>
        <strain evidence="9 10">R27</strain>
    </source>
</reference>
<dbReference type="PANTHER" id="PTHR11040">
    <property type="entry name" value="ZINC/IRON TRANSPORTER"/>
    <property type="match status" value="1"/>
</dbReference>
<dbReference type="Proteomes" id="UP000509667">
    <property type="component" value="Chromosome"/>
</dbReference>
<dbReference type="GeneID" id="56077658"/>
<evidence type="ECO:0000256" key="8">
    <source>
        <dbReference type="SAM" id="Phobius"/>
    </source>
</evidence>
<feature type="transmembrane region" description="Helical" evidence="8">
    <location>
        <begin position="217"/>
        <end position="247"/>
    </location>
</feature>
<name>A0A7D5TL18_9EURY</name>
<evidence type="ECO:0000256" key="1">
    <source>
        <dbReference type="ARBA" id="ARBA00004651"/>
    </source>
</evidence>
<dbReference type="RefSeq" id="WP_179911042.1">
    <property type="nucleotide sequence ID" value="NZ_CP058910.1"/>
</dbReference>
<proteinExistence type="inferred from homology"/>
<dbReference type="GO" id="GO:0005385">
    <property type="term" value="F:zinc ion transmembrane transporter activity"/>
    <property type="evidence" value="ECO:0007669"/>
    <property type="project" value="TreeGrafter"/>
</dbReference>
<dbReference type="Pfam" id="PF02535">
    <property type="entry name" value="Zip"/>
    <property type="match status" value="1"/>
</dbReference>
<dbReference type="PANTHER" id="PTHR11040:SF211">
    <property type="entry name" value="ZINC TRANSPORTER ZIP11"/>
    <property type="match status" value="1"/>
</dbReference>
<dbReference type="OrthoDB" id="11839at2157"/>
<keyword evidence="6 8" id="KW-1133">Transmembrane helix</keyword>
<feature type="transmembrane region" description="Helical" evidence="8">
    <location>
        <begin position="17"/>
        <end position="41"/>
    </location>
</feature>
<evidence type="ECO:0000256" key="6">
    <source>
        <dbReference type="ARBA" id="ARBA00022989"/>
    </source>
</evidence>
<sequence>MSGPVEMLVETLGSQRLVVQALVGGLVIAGLNLLGASLVFVWRDPSERALDGALGFAAGVMLSASFTSLILPGIEATPGGNPLPVLGGVLLGALALDRADVLVPHAHYLLTGKRRADAADPGDGLPIDDDRLASVVLFILAITLHNMPEGLAVGVGFGSAAAGDASIGSAVALMLAIGIQNIPEGLAVSVAAVNAGLDRRFYAAVTGIRSGLVEIPLVLLGALAVTLAAPILPYAMGFAAGAMLFVISDEIVPETHLRGNERVATLGTMAGVVVMLYLDVSLG</sequence>
<comment type="subcellular location">
    <subcellularLocation>
        <location evidence="1">Cell membrane</location>
        <topology evidence="1">Multi-pass membrane protein</topology>
    </subcellularLocation>
</comment>
<evidence type="ECO:0000256" key="5">
    <source>
        <dbReference type="ARBA" id="ARBA00022833"/>
    </source>
</evidence>
<evidence type="ECO:0000256" key="3">
    <source>
        <dbReference type="ARBA" id="ARBA00022475"/>
    </source>
</evidence>
<evidence type="ECO:0000256" key="4">
    <source>
        <dbReference type="ARBA" id="ARBA00022692"/>
    </source>
</evidence>